<feature type="transmembrane region" description="Helical" evidence="5">
    <location>
        <begin position="94"/>
        <end position="113"/>
    </location>
</feature>
<comment type="caution">
    <text evidence="7">The sequence shown here is derived from an EMBL/GenBank/DDBJ whole genome shotgun (WGS) entry which is preliminary data.</text>
</comment>
<dbReference type="GO" id="GO:0055085">
    <property type="term" value="P:transmembrane transport"/>
    <property type="evidence" value="ECO:0007669"/>
    <property type="project" value="InterPro"/>
</dbReference>
<proteinExistence type="predicted"/>
<evidence type="ECO:0000256" key="5">
    <source>
        <dbReference type="SAM" id="Phobius"/>
    </source>
</evidence>
<dbReference type="PANTHER" id="PTHR42770">
    <property type="entry name" value="AMINO ACID TRANSPORTER-RELATED"/>
    <property type="match status" value="1"/>
</dbReference>
<feature type="domain" description="Amino acid permease/ SLC12A" evidence="6">
    <location>
        <begin position="1"/>
        <end position="325"/>
    </location>
</feature>
<dbReference type="EMBL" id="QWKP01000188">
    <property type="protein sequence ID" value="RHA41033.1"/>
    <property type="molecule type" value="Genomic_DNA"/>
</dbReference>
<dbReference type="Gene3D" id="1.20.1740.10">
    <property type="entry name" value="Amino acid/polyamine transporter I"/>
    <property type="match status" value="1"/>
</dbReference>
<sequence length="392" mass="39210">MVGAGVFTVWGPAAAAAGPWLMVGLLVAAVVAWCNATSTARLAALMPEAGGTYVYGTRRLGAFWGHLAGWSFVVGKTASCAAMALTFGTYVSPAHARSLAVVAVVAVTALSWVGVQRTAWFGRAVVAVVLAALATVAVVGLSGPRAAGGPAVGDGGGVLTSAGLLFFAFAGYARIATLGEEVRDPARTIRRAVPIALAVTLGTYTAIGFTCLWTLGPARLARSTAPIRDVVESNGLGGLAGATSAVAAIACVGSLLALALGVSRTTVAMARDRHLPARLARIEPRSGSPRWAEGAVGLAVAAAVLLSDTGPIIGLSSFGVLLYYAVANASARTLTRDEGRPPRVVPILGLVGCLTLAVSLPLGSVIAGTAVVLVGVVAWLLTGRSAPAGPAS</sequence>
<dbReference type="InterPro" id="IPR050367">
    <property type="entry name" value="APC_superfamily"/>
</dbReference>
<dbReference type="GO" id="GO:0016020">
    <property type="term" value="C:membrane"/>
    <property type="evidence" value="ECO:0007669"/>
    <property type="project" value="UniProtKB-SubCell"/>
</dbReference>
<keyword evidence="8" id="KW-1185">Reference proteome</keyword>
<feature type="transmembrane region" description="Helical" evidence="5">
    <location>
        <begin position="288"/>
        <end position="306"/>
    </location>
</feature>
<dbReference type="PANTHER" id="PTHR42770:SF7">
    <property type="entry name" value="MEMBRANE PROTEIN"/>
    <property type="match status" value="1"/>
</dbReference>
<feature type="transmembrane region" description="Helical" evidence="5">
    <location>
        <begin position="347"/>
        <end position="380"/>
    </location>
</feature>
<comment type="subcellular location">
    <subcellularLocation>
        <location evidence="1">Membrane</location>
        <topology evidence="1">Multi-pass membrane protein</topology>
    </subcellularLocation>
</comment>
<evidence type="ECO:0000256" key="3">
    <source>
        <dbReference type="ARBA" id="ARBA00022989"/>
    </source>
</evidence>
<reference evidence="7 8" key="1">
    <citation type="submission" date="2018-08" db="EMBL/GenBank/DDBJ databases">
        <title>Cellulomonas rhizosphaerae sp. nov., a novel actinomycete isolated from soil.</title>
        <authorList>
            <person name="Tian Y."/>
        </authorList>
    </citation>
    <scope>NUCLEOTIDE SEQUENCE [LARGE SCALE GENOMIC DNA]</scope>
    <source>
        <strain evidence="7 8">NEAU-TCZ24</strain>
    </source>
</reference>
<dbReference type="OrthoDB" id="259687at2"/>
<feature type="transmembrane region" description="Helical" evidence="5">
    <location>
        <begin position="67"/>
        <end position="88"/>
    </location>
</feature>
<accession>A0A413RLR1</accession>
<evidence type="ECO:0000313" key="8">
    <source>
        <dbReference type="Proteomes" id="UP000283374"/>
    </source>
</evidence>
<evidence type="ECO:0000256" key="4">
    <source>
        <dbReference type="ARBA" id="ARBA00023136"/>
    </source>
</evidence>
<organism evidence="7 8">
    <name type="scientific">Cellulomonas rhizosphaerae</name>
    <dbReference type="NCBI Taxonomy" id="2293719"/>
    <lineage>
        <taxon>Bacteria</taxon>
        <taxon>Bacillati</taxon>
        <taxon>Actinomycetota</taxon>
        <taxon>Actinomycetes</taxon>
        <taxon>Micrococcales</taxon>
        <taxon>Cellulomonadaceae</taxon>
        <taxon>Cellulomonas</taxon>
    </lineage>
</organism>
<keyword evidence="4 5" id="KW-0472">Membrane</keyword>
<evidence type="ECO:0000256" key="2">
    <source>
        <dbReference type="ARBA" id="ARBA00022692"/>
    </source>
</evidence>
<evidence type="ECO:0000256" key="1">
    <source>
        <dbReference type="ARBA" id="ARBA00004141"/>
    </source>
</evidence>
<feature type="transmembrane region" description="Helical" evidence="5">
    <location>
        <begin position="312"/>
        <end position="335"/>
    </location>
</feature>
<gene>
    <name evidence="7" type="ORF">D1825_09070</name>
</gene>
<feature type="transmembrane region" description="Helical" evidence="5">
    <location>
        <begin position="155"/>
        <end position="175"/>
    </location>
</feature>
<feature type="transmembrane region" description="Helical" evidence="5">
    <location>
        <begin position="120"/>
        <end position="143"/>
    </location>
</feature>
<feature type="transmembrane region" description="Helical" evidence="5">
    <location>
        <begin position="236"/>
        <end position="267"/>
    </location>
</feature>
<keyword evidence="3 5" id="KW-1133">Transmembrane helix</keyword>
<dbReference type="Proteomes" id="UP000283374">
    <property type="component" value="Unassembled WGS sequence"/>
</dbReference>
<evidence type="ECO:0000259" key="6">
    <source>
        <dbReference type="Pfam" id="PF00324"/>
    </source>
</evidence>
<name>A0A413RLR1_9CELL</name>
<dbReference type="InterPro" id="IPR004841">
    <property type="entry name" value="AA-permease/SLC12A_dom"/>
</dbReference>
<dbReference type="PIRSF" id="PIRSF006060">
    <property type="entry name" value="AA_transporter"/>
    <property type="match status" value="1"/>
</dbReference>
<protein>
    <submittedName>
        <fullName evidence="7">APC family permease</fullName>
    </submittedName>
</protein>
<keyword evidence="2 5" id="KW-0812">Transmembrane</keyword>
<dbReference type="AlphaFoldDB" id="A0A413RLR1"/>
<dbReference type="Pfam" id="PF00324">
    <property type="entry name" value="AA_permease"/>
    <property type="match status" value="1"/>
</dbReference>
<evidence type="ECO:0000313" key="7">
    <source>
        <dbReference type="EMBL" id="RHA41033.1"/>
    </source>
</evidence>
<feature type="transmembrane region" description="Helical" evidence="5">
    <location>
        <begin position="195"/>
        <end position="216"/>
    </location>
</feature>